<proteinExistence type="predicted"/>
<dbReference type="Proteomes" id="UP000766904">
    <property type="component" value="Unassembled WGS sequence"/>
</dbReference>
<name>A0A8J8Q4T7_9EURY</name>
<dbReference type="Pfam" id="PF00072">
    <property type="entry name" value="Response_reg"/>
    <property type="match status" value="1"/>
</dbReference>
<organism evidence="3 4">
    <name type="scientific">Natronococcus pandeyae</name>
    <dbReference type="NCBI Taxonomy" id="2055836"/>
    <lineage>
        <taxon>Archaea</taxon>
        <taxon>Methanobacteriati</taxon>
        <taxon>Methanobacteriota</taxon>
        <taxon>Stenosarchaea group</taxon>
        <taxon>Halobacteria</taxon>
        <taxon>Halobacteriales</taxon>
        <taxon>Natrialbaceae</taxon>
        <taxon>Natronococcus</taxon>
    </lineage>
</organism>
<feature type="domain" description="Response regulatory" evidence="2">
    <location>
        <begin position="6"/>
        <end position="131"/>
    </location>
</feature>
<dbReference type="PROSITE" id="PS50110">
    <property type="entry name" value="RESPONSE_REGULATORY"/>
    <property type="match status" value="1"/>
</dbReference>
<sequence>MTASGDVVLVEDNPGDVRLVQEAFNESAGDHTLHVATTANDALELLNEQARDPDRSPPDLVLLDLNLPGKNGYDVLETIREDPMLRRLPVIVLTSSKASDDIRRCYRAQANAYLTKPIETSKLVSMVHAIEQFWFEHASLPPEPS</sequence>
<gene>
    <name evidence="3" type="ORF">CV102_11600</name>
</gene>
<evidence type="ECO:0000313" key="4">
    <source>
        <dbReference type="Proteomes" id="UP000766904"/>
    </source>
</evidence>
<protein>
    <submittedName>
        <fullName evidence="3">Response regulator</fullName>
    </submittedName>
</protein>
<dbReference type="InterPro" id="IPR001789">
    <property type="entry name" value="Sig_transdc_resp-reg_receiver"/>
</dbReference>
<dbReference type="SUPFAM" id="SSF52172">
    <property type="entry name" value="CheY-like"/>
    <property type="match status" value="1"/>
</dbReference>
<dbReference type="CDD" id="cd17557">
    <property type="entry name" value="REC_Rcp-like"/>
    <property type="match status" value="1"/>
</dbReference>
<dbReference type="InterPro" id="IPR011006">
    <property type="entry name" value="CheY-like_superfamily"/>
</dbReference>
<dbReference type="SMART" id="SM00448">
    <property type="entry name" value="REC"/>
    <property type="match status" value="1"/>
</dbReference>
<dbReference type="OrthoDB" id="9652at2157"/>
<dbReference type="Gene3D" id="3.40.50.2300">
    <property type="match status" value="1"/>
</dbReference>
<dbReference type="PANTHER" id="PTHR44520:SF2">
    <property type="entry name" value="RESPONSE REGULATOR RCP1"/>
    <property type="match status" value="1"/>
</dbReference>
<keyword evidence="4" id="KW-1185">Reference proteome</keyword>
<dbReference type="InterPro" id="IPR052893">
    <property type="entry name" value="TCS_response_regulator"/>
</dbReference>
<dbReference type="GO" id="GO:0000160">
    <property type="term" value="P:phosphorelay signal transduction system"/>
    <property type="evidence" value="ECO:0007669"/>
    <property type="project" value="InterPro"/>
</dbReference>
<keyword evidence="1" id="KW-0597">Phosphoprotein</keyword>
<reference evidence="3" key="1">
    <citation type="submission" date="2017-11" db="EMBL/GenBank/DDBJ databases">
        <authorList>
            <person name="Kajale S.C."/>
            <person name="Sharma A."/>
        </authorList>
    </citation>
    <scope>NUCLEOTIDE SEQUENCE</scope>
    <source>
        <strain evidence="3">LS1_42</strain>
    </source>
</reference>
<accession>A0A8J8Q4T7</accession>
<feature type="modified residue" description="4-aspartylphosphate" evidence="1">
    <location>
        <position position="64"/>
    </location>
</feature>
<dbReference type="PANTHER" id="PTHR44520">
    <property type="entry name" value="RESPONSE REGULATOR RCP1-RELATED"/>
    <property type="match status" value="1"/>
</dbReference>
<evidence type="ECO:0000259" key="2">
    <source>
        <dbReference type="PROSITE" id="PS50110"/>
    </source>
</evidence>
<dbReference type="RefSeq" id="WP_148858143.1">
    <property type="nucleotide sequence ID" value="NZ_PHNJ01000005.1"/>
</dbReference>
<evidence type="ECO:0000256" key="1">
    <source>
        <dbReference type="PROSITE-ProRule" id="PRU00169"/>
    </source>
</evidence>
<evidence type="ECO:0000313" key="3">
    <source>
        <dbReference type="EMBL" id="TYL38443.1"/>
    </source>
</evidence>
<comment type="caution">
    <text evidence="3">The sequence shown here is derived from an EMBL/GenBank/DDBJ whole genome shotgun (WGS) entry which is preliminary data.</text>
</comment>
<dbReference type="EMBL" id="PHNJ01000005">
    <property type="protein sequence ID" value="TYL38443.1"/>
    <property type="molecule type" value="Genomic_DNA"/>
</dbReference>
<dbReference type="AlphaFoldDB" id="A0A8J8Q4T7"/>